<dbReference type="EMBL" id="MU853760">
    <property type="protein sequence ID" value="KAK3944346.1"/>
    <property type="molecule type" value="Genomic_DNA"/>
</dbReference>
<reference evidence="2" key="1">
    <citation type="journal article" date="2023" name="Mol. Phylogenet. Evol.">
        <title>Genome-scale phylogeny and comparative genomics of the fungal order Sordariales.</title>
        <authorList>
            <person name="Hensen N."/>
            <person name="Bonometti L."/>
            <person name="Westerberg I."/>
            <person name="Brannstrom I.O."/>
            <person name="Guillou S."/>
            <person name="Cros-Aarteil S."/>
            <person name="Calhoun S."/>
            <person name="Haridas S."/>
            <person name="Kuo A."/>
            <person name="Mondo S."/>
            <person name="Pangilinan J."/>
            <person name="Riley R."/>
            <person name="LaButti K."/>
            <person name="Andreopoulos B."/>
            <person name="Lipzen A."/>
            <person name="Chen C."/>
            <person name="Yan M."/>
            <person name="Daum C."/>
            <person name="Ng V."/>
            <person name="Clum A."/>
            <person name="Steindorff A."/>
            <person name="Ohm R.A."/>
            <person name="Martin F."/>
            <person name="Silar P."/>
            <person name="Natvig D.O."/>
            <person name="Lalanne C."/>
            <person name="Gautier V."/>
            <person name="Ament-Velasquez S.L."/>
            <person name="Kruys A."/>
            <person name="Hutchinson M.I."/>
            <person name="Powell A.J."/>
            <person name="Barry K."/>
            <person name="Miller A.N."/>
            <person name="Grigoriev I.V."/>
            <person name="Debuchy R."/>
            <person name="Gladieux P."/>
            <person name="Hiltunen Thoren M."/>
            <person name="Johannesson H."/>
        </authorList>
    </citation>
    <scope>NUCLEOTIDE SEQUENCE [LARGE SCALE GENOMIC DNA]</scope>
    <source>
        <strain evidence="2">CBS 340.73</strain>
    </source>
</reference>
<dbReference type="GO" id="GO:0003676">
    <property type="term" value="F:nucleic acid binding"/>
    <property type="evidence" value="ECO:0007669"/>
    <property type="project" value="InterPro"/>
</dbReference>
<proteinExistence type="predicted"/>
<dbReference type="Gene3D" id="3.30.420.10">
    <property type="entry name" value="Ribonuclease H-like superfamily/Ribonuclease H"/>
    <property type="match status" value="1"/>
</dbReference>
<keyword evidence="2" id="KW-1185">Reference proteome</keyword>
<comment type="caution">
    <text evidence="1">The sequence shown here is derived from an EMBL/GenBank/DDBJ whole genome shotgun (WGS) entry which is preliminary data.</text>
</comment>
<dbReference type="Proteomes" id="UP001303473">
    <property type="component" value="Unassembled WGS sequence"/>
</dbReference>
<organism evidence="1 2">
    <name type="scientific">Diplogelasinospora grovesii</name>
    <dbReference type="NCBI Taxonomy" id="303347"/>
    <lineage>
        <taxon>Eukaryota</taxon>
        <taxon>Fungi</taxon>
        <taxon>Dikarya</taxon>
        <taxon>Ascomycota</taxon>
        <taxon>Pezizomycotina</taxon>
        <taxon>Sordariomycetes</taxon>
        <taxon>Sordariomycetidae</taxon>
        <taxon>Sordariales</taxon>
        <taxon>Diplogelasinosporaceae</taxon>
        <taxon>Diplogelasinospora</taxon>
    </lineage>
</organism>
<evidence type="ECO:0000313" key="2">
    <source>
        <dbReference type="Proteomes" id="UP001303473"/>
    </source>
</evidence>
<dbReference type="AlphaFoldDB" id="A0AAN6S939"/>
<accession>A0AAN6S939</accession>
<protein>
    <submittedName>
        <fullName evidence="1">Uncharacterized protein</fullName>
    </submittedName>
</protein>
<name>A0AAN6S939_9PEZI</name>
<evidence type="ECO:0000313" key="1">
    <source>
        <dbReference type="EMBL" id="KAK3944346.1"/>
    </source>
</evidence>
<sequence length="84" mass="9940">LLKARYNLTGYVKAEVLFNTKLKNIASFFKHYIFYRYKLLLKVVINNGLKFKAEIKKLYESIRVYIIIILTYNLRANGLNKAGY</sequence>
<dbReference type="InterPro" id="IPR036397">
    <property type="entry name" value="RNaseH_sf"/>
</dbReference>
<gene>
    <name evidence="1" type="ORF">QBC46DRAFT_252167</name>
</gene>
<feature type="non-terminal residue" evidence="1">
    <location>
        <position position="1"/>
    </location>
</feature>